<sequence length="260" mass="29731">GRVDQLLYTGEKFSIEGKQPLFYGGELVYSVKQAKANLEIIKTDYERVKNELLLQVKKAYYSLDKSVKALGVQARLQKRTDEFYNITRSGYEAEVIAQIEFLEVTSQNNQAKFQVASAEEDISIANLLLQQAMNVNSEIDIVGTREPRIIKLSLEDCFNLAYLNRPEIKIARLSMEYFGYEKKIMQARANLPRVDLMGSYGNAREDYVWDDNPGQAPRQLGPEFYFGGKISIPFWGSTLNYSAVKEQWQPVVRTQGRIQA</sequence>
<dbReference type="GO" id="GO:0009279">
    <property type="term" value="C:cell outer membrane"/>
    <property type="evidence" value="ECO:0007669"/>
    <property type="project" value="UniProtKB-SubCell"/>
</dbReference>
<organism evidence="7">
    <name type="scientific">marine sediment metagenome</name>
    <dbReference type="NCBI Taxonomy" id="412755"/>
    <lineage>
        <taxon>unclassified sequences</taxon>
        <taxon>metagenomes</taxon>
        <taxon>ecological metagenomes</taxon>
    </lineage>
</organism>
<proteinExistence type="predicted"/>
<dbReference type="PANTHER" id="PTHR30026">
    <property type="entry name" value="OUTER MEMBRANE PROTEIN TOLC"/>
    <property type="match status" value="1"/>
</dbReference>
<evidence type="ECO:0000313" key="7">
    <source>
        <dbReference type="EMBL" id="GAG26167.1"/>
    </source>
</evidence>
<dbReference type="GO" id="GO:0015288">
    <property type="term" value="F:porin activity"/>
    <property type="evidence" value="ECO:0007669"/>
    <property type="project" value="TreeGrafter"/>
</dbReference>
<evidence type="ECO:0008006" key="8">
    <source>
        <dbReference type="Google" id="ProtNLM"/>
    </source>
</evidence>
<evidence type="ECO:0000256" key="1">
    <source>
        <dbReference type="ARBA" id="ARBA00004442"/>
    </source>
</evidence>
<protein>
    <recommendedName>
        <fullName evidence="8">TolC family protein</fullName>
    </recommendedName>
</protein>
<feature type="non-terminal residue" evidence="7">
    <location>
        <position position="1"/>
    </location>
</feature>
<dbReference type="GO" id="GO:1990281">
    <property type="term" value="C:efflux pump complex"/>
    <property type="evidence" value="ECO:0007669"/>
    <property type="project" value="TreeGrafter"/>
</dbReference>
<evidence type="ECO:0000256" key="4">
    <source>
        <dbReference type="ARBA" id="ARBA00022692"/>
    </source>
</evidence>
<gene>
    <name evidence="7" type="ORF">S01H1_51828</name>
</gene>
<dbReference type="Pfam" id="PF02321">
    <property type="entry name" value="OEP"/>
    <property type="match status" value="1"/>
</dbReference>
<dbReference type="EMBL" id="BARS01033473">
    <property type="protein sequence ID" value="GAG26167.1"/>
    <property type="molecule type" value="Genomic_DNA"/>
</dbReference>
<dbReference type="SUPFAM" id="SSF56954">
    <property type="entry name" value="Outer membrane efflux proteins (OEP)"/>
    <property type="match status" value="1"/>
</dbReference>
<keyword evidence="2" id="KW-0813">Transport</keyword>
<keyword evidence="4" id="KW-0812">Transmembrane</keyword>
<dbReference type="Gene3D" id="1.20.1600.10">
    <property type="entry name" value="Outer membrane efflux proteins (OEP)"/>
    <property type="match status" value="1"/>
</dbReference>
<comment type="caution">
    <text evidence="7">The sequence shown here is derived from an EMBL/GenBank/DDBJ whole genome shotgun (WGS) entry which is preliminary data.</text>
</comment>
<keyword evidence="3" id="KW-1134">Transmembrane beta strand</keyword>
<comment type="subcellular location">
    <subcellularLocation>
        <location evidence="1">Cell outer membrane</location>
    </subcellularLocation>
</comment>
<feature type="non-terminal residue" evidence="7">
    <location>
        <position position="260"/>
    </location>
</feature>
<dbReference type="InterPro" id="IPR003423">
    <property type="entry name" value="OMP_efflux"/>
</dbReference>
<keyword evidence="5" id="KW-0472">Membrane</keyword>
<evidence type="ECO:0000256" key="6">
    <source>
        <dbReference type="ARBA" id="ARBA00023237"/>
    </source>
</evidence>
<accession>X0WSI3</accession>
<evidence type="ECO:0000256" key="3">
    <source>
        <dbReference type="ARBA" id="ARBA00022452"/>
    </source>
</evidence>
<evidence type="ECO:0000256" key="2">
    <source>
        <dbReference type="ARBA" id="ARBA00022448"/>
    </source>
</evidence>
<keyword evidence="6" id="KW-0998">Cell outer membrane</keyword>
<dbReference type="InterPro" id="IPR051906">
    <property type="entry name" value="TolC-like"/>
</dbReference>
<dbReference type="PANTHER" id="PTHR30026:SF20">
    <property type="entry name" value="OUTER MEMBRANE PROTEIN TOLC"/>
    <property type="match status" value="1"/>
</dbReference>
<name>X0WSI3_9ZZZZ</name>
<dbReference type="GO" id="GO:0015562">
    <property type="term" value="F:efflux transmembrane transporter activity"/>
    <property type="evidence" value="ECO:0007669"/>
    <property type="project" value="InterPro"/>
</dbReference>
<evidence type="ECO:0000256" key="5">
    <source>
        <dbReference type="ARBA" id="ARBA00023136"/>
    </source>
</evidence>
<dbReference type="AlphaFoldDB" id="X0WSI3"/>
<reference evidence="7" key="1">
    <citation type="journal article" date="2014" name="Front. Microbiol.">
        <title>High frequency of phylogenetically diverse reductive dehalogenase-homologous genes in deep subseafloor sedimentary metagenomes.</title>
        <authorList>
            <person name="Kawai M."/>
            <person name="Futagami T."/>
            <person name="Toyoda A."/>
            <person name="Takaki Y."/>
            <person name="Nishi S."/>
            <person name="Hori S."/>
            <person name="Arai W."/>
            <person name="Tsubouchi T."/>
            <person name="Morono Y."/>
            <person name="Uchiyama I."/>
            <person name="Ito T."/>
            <person name="Fujiyama A."/>
            <person name="Inagaki F."/>
            <person name="Takami H."/>
        </authorList>
    </citation>
    <scope>NUCLEOTIDE SEQUENCE</scope>
    <source>
        <strain evidence="7">Expedition CK06-06</strain>
    </source>
</reference>